<name>A0A328AAM1_9CAUL</name>
<accession>A0A328AAM1</accession>
<dbReference type="RefSeq" id="WP_111530187.1">
    <property type="nucleotide sequence ID" value="NZ_QFYQ01000002.1"/>
</dbReference>
<evidence type="ECO:0000313" key="2">
    <source>
        <dbReference type="Proteomes" id="UP000249254"/>
    </source>
</evidence>
<reference evidence="2" key="1">
    <citation type="submission" date="2018-05" db="EMBL/GenBank/DDBJ databases">
        <authorList>
            <person name="Li X."/>
        </authorList>
    </citation>
    <scope>NUCLEOTIDE SEQUENCE [LARGE SCALE GENOMIC DNA]</scope>
    <source>
        <strain evidence="2">LX32</strain>
    </source>
</reference>
<evidence type="ECO:0000313" key="1">
    <source>
        <dbReference type="EMBL" id="RAK51625.1"/>
    </source>
</evidence>
<protein>
    <submittedName>
        <fullName evidence="1">Uncharacterized protein</fullName>
    </submittedName>
</protein>
<proteinExistence type="predicted"/>
<sequence length="69" mass="7775">MTIPSHTTQAADWAYARARGERLPAHWLFCDVCAEQFPDNAFDKQAARRTGFMVCTTCTEAALQSEIHE</sequence>
<organism evidence="1 2">
    <name type="scientific">Phenylobacterium soli</name>
    <dbReference type="NCBI Taxonomy" id="2170551"/>
    <lineage>
        <taxon>Bacteria</taxon>
        <taxon>Pseudomonadati</taxon>
        <taxon>Pseudomonadota</taxon>
        <taxon>Alphaproteobacteria</taxon>
        <taxon>Caulobacterales</taxon>
        <taxon>Caulobacteraceae</taxon>
        <taxon>Phenylobacterium</taxon>
    </lineage>
</organism>
<gene>
    <name evidence="1" type="ORF">DJ017_17470</name>
</gene>
<dbReference type="AlphaFoldDB" id="A0A328AAM1"/>
<keyword evidence="2" id="KW-1185">Reference proteome</keyword>
<comment type="caution">
    <text evidence="1">The sequence shown here is derived from an EMBL/GenBank/DDBJ whole genome shotgun (WGS) entry which is preliminary data.</text>
</comment>
<dbReference type="Proteomes" id="UP000249254">
    <property type="component" value="Unassembled WGS sequence"/>
</dbReference>
<dbReference type="EMBL" id="QFYQ01000002">
    <property type="protein sequence ID" value="RAK51625.1"/>
    <property type="molecule type" value="Genomic_DNA"/>
</dbReference>